<dbReference type="VEuPathDB" id="FungiDB:BON22_2065"/>
<evidence type="ECO:0000259" key="4">
    <source>
        <dbReference type="Pfam" id="PF25066"/>
    </source>
</evidence>
<name>A0A061AT99_CYBFA</name>
<sequence>MLHHTVIQHTRSATPQSPTFAGAMDSSPHASVDVEISSAASFQSNSAFSTPTRRLPGVGPKMLSHNGTRQLSSPGAPSSASVTSSAYQRHRFDERIRSRFTAMTKELASSKRPYTAPDTDTDTADVKVTRLKWLPFNTINTLLYGSNSSRSIHGVPTCLSAGDVLAIGTSKGYVLIFDYRQILQLELGKGTPALQCGAVSSIALSLDSTHVCVGYESGDVFIWELKQNLTKPKVHVAPLEANDITVTDSHAKGSPINNVSFVGKRHTVVVSSDIYGLAMYHQAHRGVLGFSVTTRRVLGKYEEYATPTGNTVFGLEALPLGTSVQHMDSQGLVAIITSTALVVVTTSNVIRTQFKIGRPKVVNDTLGKTGCLAWFPAVVLKDGTREPAKLAYCFGNVFTVIEVSSMNETLHFDTKKRWVCDEAITALRWVNPSVLAMVTKTQQLVLLNYDKMTVATTIDILSKHIHQRDLFAKTESHRELTDNLNHSFQVYRGKLFIVGRYEIFIGSNPKWVDLLLDLINEGRYIKAIETARKYYTGEADDFALIGLPRSTKDRHKIVLKYLVDMIQASVTHVLQPVLIQKHGAEIIQEFLHSAIQALISINAESVVFEELYEAFKENGHVDFFFEALEPFILSNAVKTLTPVILKDMVAHYIAINQVETLEQNICLLDIQSLDIDFTLNLLKKFNLNDPYIYIWNSLLHDYITPFLDFIQDIKLESNSTSSPFQDTSVSNGPKLYAYLAYILTGRQYPTENFIPEPEATDAKLSLYFALFNGSPIIYENGAISADDSSELETAFPYLTLLAQYSSRQLLSCMNECLEDSLLNDDEIVHRDDKLKVNRQFIFEILIEVFENQAMTDLDHLNLAMFIARNYPKFHQFIRLNERTLDRTLRILCEYQGDDDDTREDCELSLQSLLSVYQPSNRAELLDVFEKAGFNEILLNLYLNDGKYSKVLDVWLRSDKTNSVDTTDGVLEKCYRSTEKGSKERKNLDGVVQSRFADLVEVDTYKIALILNKYAPSMHKLSLELEDAHLKHLYLSSLVKLESDGLYSLSVTERTHYIKNMCVFEKESLLDYVKSLSKADVDLNDCVDDLRANGCIDVLVFLLVKDGKYKESLDEVLNYMLTILNKLPVIVHRGDRDELALLEAELWKQLQTAIALANHDGPQTQTTTSDDLSLNEGMWLTLIKFVVDQLKKLDVPNSSTKSLDIVKRLLQDLFSTLINTRSQISSLEINEKGISTHQSSFLKIFMEFLSSSSVHVTVLGDVRFVTNEIYLALSYEKSTLTITAKLINESIYQNLEKLSEKNLSGWSVLNFECDACGRIIWGHNLDSGAYVAWEDKTRQLKTASSKFESMDLVTFNCRHCYHKSCLENLGSRDGFSCIICDDKKDIGREIE</sequence>
<organism evidence="5">
    <name type="scientific">Cyberlindnera fabianii</name>
    <name type="common">Yeast</name>
    <name type="synonym">Hansenula fabianii</name>
    <dbReference type="NCBI Taxonomy" id="36022"/>
    <lineage>
        <taxon>Eukaryota</taxon>
        <taxon>Fungi</taxon>
        <taxon>Dikarya</taxon>
        <taxon>Ascomycota</taxon>
        <taxon>Saccharomycotina</taxon>
        <taxon>Saccharomycetes</taxon>
        <taxon>Phaffomycetales</taxon>
        <taxon>Phaffomycetaceae</taxon>
        <taxon>Cyberlindnera</taxon>
    </lineage>
</organism>
<dbReference type="GO" id="GO:0005770">
    <property type="term" value="C:late endosome"/>
    <property type="evidence" value="ECO:0007669"/>
    <property type="project" value="TreeGrafter"/>
</dbReference>
<evidence type="ECO:0000256" key="2">
    <source>
        <dbReference type="SAM" id="MobiDB-lite"/>
    </source>
</evidence>
<feature type="region of interest" description="Disordered" evidence="2">
    <location>
        <begin position="1"/>
        <end position="27"/>
    </location>
</feature>
<dbReference type="EMBL" id="LK052890">
    <property type="protein sequence ID" value="CDR40812.1"/>
    <property type="molecule type" value="Genomic_DNA"/>
</dbReference>
<evidence type="ECO:0000256" key="1">
    <source>
        <dbReference type="ARBA" id="ARBA00009422"/>
    </source>
</evidence>
<reference evidence="5" key="1">
    <citation type="journal article" date="2014" name="Genome Announc.">
        <title>Genome sequence of the yeast Cyberlindnera fabianii (Hansenula fabianii).</title>
        <authorList>
            <person name="Freel K.C."/>
            <person name="Sarilar V."/>
            <person name="Neuveglise C."/>
            <person name="Devillers H."/>
            <person name="Friedrich A."/>
            <person name="Schacherer J."/>
        </authorList>
    </citation>
    <scope>NUCLEOTIDE SEQUENCE</scope>
    <source>
        <strain evidence="5">YJS4271</strain>
    </source>
</reference>
<dbReference type="GO" id="GO:0006623">
    <property type="term" value="P:protein targeting to vacuole"/>
    <property type="evidence" value="ECO:0007669"/>
    <property type="project" value="InterPro"/>
</dbReference>
<feature type="domain" description="VPS8-like TPR-like repeats" evidence="4">
    <location>
        <begin position="1161"/>
        <end position="1299"/>
    </location>
</feature>
<dbReference type="InterPro" id="IPR059070">
    <property type="entry name" value="TPR_VPS8_2"/>
</dbReference>
<dbReference type="Pfam" id="PF25066">
    <property type="entry name" value="TPR_VPS8_2"/>
    <property type="match status" value="1"/>
</dbReference>
<evidence type="ECO:0000259" key="3">
    <source>
        <dbReference type="Pfam" id="PF12816"/>
    </source>
</evidence>
<dbReference type="InterPro" id="IPR015943">
    <property type="entry name" value="WD40/YVTN_repeat-like_dom_sf"/>
</dbReference>
<feature type="compositionally biased region" description="Polar residues" evidence="2">
    <location>
        <begin position="7"/>
        <end position="19"/>
    </location>
</feature>
<dbReference type="PhylomeDB" id="A0A061AT99"/>
<protein>
    <submittedName>
        <fullName evidence="5">CYFA0S05e04764g1_1</fullName>
    </submittedName>
</protein>
<proteinExistence type="inferred from homology"/>
<feature type="compositionally biased region" description="Polar residues" evidence="2">
    <location>
        <begin position="65"/>
        <end position="87"/>
    </location>
</feature>
<dbReference type="Pfam" id="PF12816">
    <property type="entry name" value="TPR_Vps8"/>
    <property type="match status" value="1"/>
</dbReference>
<dbReference type="GO" id="GO:0034058">
    <property type="term" value="P:endosomal vesicle fusion"/>
    <property type="evidence" value="ECO:0007669"/>
    <property type="project" value="TreeGrafter"/>
</dbReference>
<feature type="domain" description="Vacuolar protein sorting-associated protein 8 central" evidence="3">
    <location>
        <begin position="624"/>
        <end position="815"/>
    </location>
</feature>
<dbReference type="SUPFAM" id="SSF50998">
    <property type="entry name" value="Quinoprotein alcohol dehydrogenase-like"/>
    <property type="match status" value="1"/>
</dbReference>
<evidence type="ECO:0000313" key="5">
    <source>
        <dbReference type="EMBL" id="CDR40812.1"/>
    </source>
</evidence>
<comment type="similarity">
    <text evidence="1">Belongs to the VPS8 family.</text>
</comment>
<feature type="region of interest" description="Disordered" evidence="2">
    <location>
        <begin position="45"/>
        <end position="88"/>
    </location>
</feature>
<dbReference type="InterPro" id="IPR011047">
    <property type="entry name" value="Quinoprotein_ADH-like_sf"/>
</dbReference>
<dbReference type="InterPro" id="IPR045111">
    <property type="entry name" value="Vps41/Vps8"/>
</dbReference>
<accession>A0A061AT99</accession>
<dbReference type="PANTHER" id="PTHR12616">
    <property type="entry name" value="VACUOLAR PROTEIN SORTING VPS41"/>
    <property type="match status" value="1"/>
</dbReference>
<gene>
    <name evidence="5" type="ORF">CYFA0S_05e04764g</name>
</gene>
<dbReference type="PANTHER" id="PTHR12616:SF8">
    <property type="entry name" value="VACUOLAR PROTEIN SORTING-ASSOCIATED PROTEIN 8 HOMOLOG"/>
    <property type="match status" value="1"/>
</dbReference>
<dbReference type="Pfam" id="PF23413">
    <property type="entry name" value="zf_RING_Vps8_fungal"/>
    <property type="match status" value="1"/>
</dbReference>
<dbReference type="GO" id="GO:0030897">
    <property type="term" value="C:HOPS complex"/>
    <property type="evidence" value="ECO:0007669"/>
    <property type="project" value="TreeGrafter"/>
</dbReference>
<dbReference type="Pfam" id="PF23410">
    <property type="entry name" value="Beta-prop_VPS8"/>
    <property type="match status" value="1"/>
</dbReference>
<dbReference type="Gene3D" id="2.130.10.10">
    <property type="entry name" value="YVTN repeat-like/Quinoprotein amine dehydrogenase"/>
    <property type="match status" value="1"/>
</dbReference>
<dbReference type="InterPro" id="IPR025941">
    <property type="entry name" value="Vps8_central_dom"/>
</dbReference>
<dbReference type="OrthoDB" id="289913at2759"/>